<keyword evidence="7" id="KW-0479">Metal-binding</keyword>
<organism evidence="13 14">
    <name type="scientific">Belliella pelovolcani</name>
    <dbReference type="NCBI Taxonomy" id="529505"/>
    <lineage>
        <taxon>Bacteria</taxon>
        <taxon>Pseudomonadati</taxon>
        <taxon>Bacteroidota</taxon>
        <taxon>Cytophagia</taxon>
        <taxon>Cytophagales</taxon>
        <taxon>Cyclobacteriaceae</taxon>
        <taxon>Belliella</taxon>
    </lineage>
</organism>
<dbReference type="GO" id="GO:0008375">
    <property type="term" value="F:acetylglucosaminyltransferase activity"/>
    <property type="evidence" value="ECO:0007669"/>
    <property type="project" value="InterPro"/>
</dbReference>
<evidence type="ECO:0000256" key="9">
    <source>
        <dbReference type="ARBA" id="ARBA00022989"/>
    </source>
</evidence>
<evidence type="ECO:0000256" key="3">
    <source>
        <dbReference type="ARBA" id="ARBA00004922"/>
    </source>
</evidence>
<dbReference type="UniPathway" id="UPA00378"/>
<evidence type="ECO:0000313" key="14">
    <source>
        <dbReference type="Proteomes" id="UP000186026"/>
    </source>
</evidence>
<dbReference type="GO" id="GO:0046872">
    <property type="term" value="F:metal ion binding"/>
    <property type="evidence" value="ECO:0007669"/>
    <property type="project" value="UniProtKB-KW"/>
</dbReference>
<keyword evidence="6" id="KW-0812">Transmembrane</keyword>
<dbReference type="STRING" id="529505.SAMN05421761_10616"/>
<evidence type="ECO:0000256" key="1">
    <source>
        <dbReference type="ARBA" id="ARBA00001936"/>
    </source>
</evidence>
<keyword evidence="5" id="KW-0808">Transferase</keyword>
<dbReference type="OrthoDB" id="9785375at2"/>
<proteinExistence type="predicted"/>
<keyword evidence="9" id="KW-1133">Transmembrane helix</keyword>
<dbReference type="Pfam" id="PF03071">
    <property type="entry name" value="GNT-I"/>
    <property type="match status" value="1"/>
</dbReference>
<evidence type="ECO:0000256" key="2">
    <source>
        <dbReference type="ARBA" id="ARBA00004323"/>
    </source>
</evidence>
<dbReference type="EMBL" id="FTOP01000006">
    <property type="protein sequence ID" value="SIS84471.1"/>
    <property type="molecule type" value="Genomic_DNA"/>
</dbReference>
<gene>
    <name evidence="13" type="ORF">SAMN05421761_10616</name>
</gene>
<keyword evidence="8" id="KW-0735">Signal-anchor</keyword>
<dbReference type="InterPro" id="IPR029044">
    <property type="entry name" value="Nucleotide-diphossugar_trans"/>
</dbReference>
<comment type="cofactor">
    <cofactor evidence="1">
        <name>Mn(2+)</name>
        <dbReference type="ChEBI" id="CHEBI:29035"/>
    </cofactor>
</comment>
<reference evidence="14" key="1">
    <citation type="submission" date="2017-01" db="EMBL/GenBank/DDBJ databases">
        <authorList>
            <person name="Varghese N."/>
            <person name="Submissions S."/>
        </authorList>
    </citation>
    <scope>NUCLEOTIDE SEQUENCE [LARGE SCALE GENOMIC DNA]</scope>
    <source>
        <strain evidence="14">DSM 46698</strain>
    </source>
</reference>
<dbReference type="Proteomes" id="UP000186026">
    <property type="component" value="Unassembled WGS sequence"/>
</dbReference>
<dbReference type="Gene3D" id="3.90.550.10">
    <property type="entry name" value="Spore Coat Polysaccharide Biosynthesis Protein SpsA, Chain A"/>
    <property type="match status" value="1"/>
</dbReference>
<evidence type="ECO:0000256" key="6">
    <source>
        <dbReference type="ARBA" id="ARBA00022692"/>
    </source>
</evidence>
<dbReference type="InterPro" id="IPR004139">
    <property type="entry name" value="Glyco_trans_13"/>
</dbReference>
<keyword evidence="12" id="KW-0464">Manganese</keyword>
<comment type="subcellular location">
    <subcellularLocation>
        <location evidence="2">Golgi apparatus membrane</location>
        <topology evidence="2">Single-pass type II membrane protein</topology>
    </subcellularLocation>
</comment>
<keyword evidence="11" id="KW-0472">Membrane</keyword>
<evidence type="ECO:0000256" key="7">
    <source>
        <dbReference type="ARBA" id="ARBA00022723"/>
    </source>
</evidence>
<evidence type="ECO:0000256" key="12">
    <source>
        <dbReference type="ARBA" id="ARBA00023211"/>
    </source>
</evidence>
<evidence type="ECO:0000256" key="11">
    <source>
        <dbReference type="ARBA" id="ARBA00023136"/>
    </source>
</evidence>
<evidence type="ECO:0000256" key="8">
    <source>
        <dbReference type="ARBA" id="ARBA00022968"/>
    </source>
</evidence>
<comment type="pathway">
    <text evidence="3">Protein modification; protein glycosylation.</text>
</comment>
<name>A0A1N7MER5_9BACT</name>
<protein>
    <submittedName>
        <fullName evidence="13">GNT-I family protein</fullName>
    </submittedName>
</protein>
<dbReference type="SUPFAM" id="SSF53448">
    <property type="entry name" value="Nucleotide-diphospho-sugar transferases"/>
    <property type="match status" value="1"/>
</dbReference>
<keyword evidence="10" id="KW-0333">Golgi apparatus</keyword>
<evidence type="ECO:0000256" key="10">
    <source>
        <dbReference type="ARBA" id="ARBA00023034"/>
    </source>
</evidence>
<keyword evidence="4" id="KW-0328">Glycosyltransferase</keyword>
<evidence type="ECO:0000313" key="13">
    <source>
        <dbReference type="EMBL" id="SIS84471.1"/>
    </source>
</evidence>
<keyword evidence="14" id="KW-1185">Reference proteome</keyword>
<sequence length="310" mass="36198">MILAPIILFVYNRPRHTRMTIEALQKNKLAERSDLIIYSDGNKNELNYNEVLEVRNYLKTIDGFKSIEIIEREKNLGLASNIIDGVTINIKKFGKVIVLEDDIVTSPFFLTFMNSALDYYNKNHKVWHISGWNYPMSSEGLNDVYFWRGMICWGWATWADKWEYFEKDPIKLKKEFSAKQKYVFDLEGSGIFWPQIVKNLKGKLNTWAIFWYASIFKNNGLCLHPTVSYVENVGFDGSGTNCVDSGNVHNFELNTKNSLNFDEPIFESEIAVKRIKLYYKSIKKTIFLKIVNKSKKILKKYMIIRSIANE</sequence>
<dbReference type="AlphaFoldDB" id="A0A1N7MER5"/>
<evidence type="ECO:0000256" key="4">
    <source>
        <dbReference type="ARBA" id="ARBA00022676"/>
    </source>
</evidence>
<evidence type="ECO:0000256" key="5">
    <source>
        <dbReference type="ARBA" id="ARBA00022679"/>
    </source>
</evidence>
<accession>A0A1N7MER5</accession>